<keyword evidence="3 6" id="KW-1133">Transmembrane helix</keyword>
<evidence type="ECO:0000256" key="4">
    <source>
        <dbReference type="ARBA" id="ARBA00023136"/>
    </source>
</evidence>
<evidence type="ECO:0000256" key="1">
    <source>
        <dbReference type="ARBA" id="ARBA00004141"/>
    </source>
</evidence>
<sequence length="344" mass="39528">MSSIATTRSAIVIGVVCPIIGGILVTARFWVRWRRKIKWSIDDWLCLAAWVCTTGCCASLLTGVYINAFTNEPDGVTKWVMEKENILARCAGALVLFWTTANFLIKMTMLFFYRQIFICNVSRRSNSFLMGLCIAWFVFSITTWLFGCGRHIRENFQGGWRVWRLKMDLHKRLGVIVVFLLGGFTFVAGLINSMIQAIYLINPLMLVLLGEDHRTYDGPTMLFWNWLALEVGIGSIACNLPSLSFRVAYILPRAINQGWVAARTRIHNALTTQGREERQNFATMRNAQIKEDHSIELTEPPKIHLSAYRSARYKQVTERKRKVARMKRKRYQEIEDVPGFQQLG</sequence>
<dbReference type="GeneID" id="19471082"/>
<dbReference type="GO" id="GO:0016020">
    <property type="term" value="C:membrane"/>
    <property type="evidence" value="ECO:0007669"/>
    <property type="project" value="UniProtKB-SubCell"/>
</dbReference>
<dbReference type="EMBL" id="KE145360">
    <property type="protein sequence ID" value="EPE31959.1"/>
    <property type="molecule type" value="Genomic_DNA"/>
</dbReference>
<evidence type="ECO:0000259" key="7">
    <source>
        <dbReference type="Pfam" id="PF20684"/>
    </source>
</evidence>
<dbReference type="InterPro" id="IPR052337">
    <property type="entry name" value="SAT4-like"/>
</dbReference>
<feature type="transmembrane region" description="Helical" evidence="6">
    <location>
        <begin position="126"/>
        <end position="146"/>
    </location>
</feature>
<dbReference type="InterPro" id="IPR049326">
    <property type="entry name" value="Rhodopsin_dom_fungi"/>
</dbReference>
<evidence type="ECO:0000256" key="5">
    <source>
        <dbReference type="ARBA" id="ARBA00038359"/>
    </source>
</evidence>
<name>S3D4B3_GLAL2</name>
<organism evidence="8 9">
    <name type="scientific">Glarea lozoyensis (strain ATCC 20868 / MF5171)</name>
    <dbReference type="NCBI Taxonomy" id="1116229"/>
    <lineage>
        <taxon>Eukaryota</taxon>
        <taxon>Fungi</taxon>
        <taxon>Dikarya</taxon>
        <taxon>Ascomycota</taxon>
        <taxon>Pezizomycotina</taxon>
        <taxon>Leotiomycetes</taxon>
        <taxon>Helotiales</taxon>
        <taxon>Helotiaceae</taxon>
        <taxon>Glarea</taxon>
    </lineage>
</organism>
<dbReference type="Pfam" id="PF20684">
    <property type="entry name" value="Fung_rhodopsin"/>
    <property type="match status" value="1"/>
</dbReference>
<protein>
    <recommendedName>
        <fullName evidence="7">Rhodopsin domain-containing protein</fullName>
    </recommendedName>
</protein>
<dbReference type="RefSeq" id="XP_008081014.1">
    <property type="nucleotide sequence ID" value="XM_008082823.1"/>
</dbReference>
<feature type="transmembrane region" description="Helical" evidence="6">
    <location>
        <begin position="12"/>
        <end position="31"/>
    </location>
</feature>
<comment type="subcellular location">
    <subcellularLocation>
        <location evidence="1">Membrane</location>
        <topology evidence="1">Multi-pass membrane protein</topology>
    </subcellularLocation>
</comment>
<dbReference type="KEGG" id="glz:GLAREA_12041"/>
<comment type="similarity">
    <text evidence="5">Belongs to the SAT4 family.</text>
</comment>
<proteinExistence type="inferred from homology"/>
<feature type="transmembrane region" description="Helical" evidence="6">
    <location>
        <begin position="43"/>
        <end position="66"/>
    </location>
</feature>
<reference evidence="8 9" key="1">
    <citation type="journal article" date="2013" name="BMC Genomics">
        <title>Genomics-driven discovery of the pneumocandin biosynthetic gene cluster in the fungus Glarea lozoyensis.</title>
        <authorList>
            <person name="Chen L."/>
            <person name="Yue Q."/>
            <person name="Zhang X."/>
            <person name="Xiang M."/>
            <person name="Wang C."/>
            <person name="Li S."/>
            <person name="Che Y."/>
            <person name="Ortiz-Lopez F.J."/>
            <person name="Bills G.F."/>
            <person name="Liu X."/>
            <person name="An Z."/>
        </authorList>
    </citation>
    <scope>NUCLEOTIDE SEQUENCE [LARGE SCALE GENOMIC DNA]</scope>
    <source>
        <strain evidence="9">ATCC 20868 / MF5171</strain>
    </source>
</reference>
<feature type="domain" description="Rhodopsin" evidence="7">
    <location>
        <begin position="27"/>
        <end position="148"/>
    </location>
</feature>
<evidence type="ECO:0000256" key="2">
    <source>
        <dbReference type="ARBA" id="ARBA00022692"/>
    </source>
</evidence>
<keyword evidence="4 6" id="KW-0472">Membrane</keyword>
<dbReference type="Proteomes" id="UP000016922">
    <property type="component" value="Unassembled WGS sequence"/>
</dbReference>
<dbReference type="PANTHER" id="PTHR33048">
    <property type="entry name" value="PTH11-LIKE INTEGRAL MEMBRANE PROTEIN (AFU_ORTHOLOGUE AFUA_5G11245)"/>
    <property type="match status" value="1"/>
</dbReference>
<evidence type="ECO:0000256" key="6">
    <source>
        <dbReference type="SAM" id="Phobius"/>
    </source>
</evidence>
<gene>
    <name evidence="8" type="ORF">GLAREA_12041</name>
</gene>
<dbReference type="AlphaFoldDB" id="S3D4B3"/>
<feature type="transmembrane region" description="Helical" evidence="6">
    <location>
        <begin position="86"/>
        <end position="105"/>
    </location>
</feature>
<keyword evidence="2 6" id="KW-0812">Transmembrane</keyword>
<accession>S3D4B3</accession>
<dbReference type="HOGENOM" id="CLU_806656_0_0_1"/>
<dbReference type="OrthoDB" id="5393606at2759"/>
<feature type="transmembrane region" description="Helical" evidence="6">
    <location>
        <begin position="173"/>
        <end position="195"/>
    </location>
</feature>
<evidence type="ECO:0000256" key="3">
    <source>
        <dbReference type="ARBA" id="ARBA00022989"/>
    </source>
</evidence>
<keyword evidence="9" id="KW-1185">Reference proteome</keyword>
<evidence type="ECO:0000313" key="9">
    <source>
        <dbReference type="Proteomes" id="UP000016922"/>
    </source>
</evidence>
<evidence type="ECO:0000313" key="8">
    <source>
        <dbReference type="EMBL" id="EPE31959.1"/>
    </source>
</evidence>
<dbReference type="PANTHER" id="PTHR33048:SF47">
    <property type="entry name" value="INTEGRAL MEMBRANE PROTEIN-RELATED"/>
    <property type="match status" value="1"/>
</dbReference>